<evidence type="ECO:0000313" key="2">
    <source>
        <dbReference type="EMBL" id="CAL1381560.1"/>
    </source>
</evidence>
<name>A0AAV2E7T8_9ROSI</name>
<sequence>MIKIFTWNCRGAGSKRFLRVFREYRRKYRPSIVIIVEPKINGDKAEEVIKEMRFDKQLVVDAAGQSGGIWVLWDSGMVTITEVHRAEQFLHVRVHCGQESWLLTAVYANPALIQRRELWTAIRRIAEEVTEPWLLAGDFNSILQPVDKLGGTPFDAARARDFQDCVLDAGLLDMGFSGPPFTWFRTCLKERLDRGLANPAWNSAFPDTIISHLPRLRSDHRPILINLNPLFQPAGHKPFKFLAAWLLHEGFKDMVTSAWGRGTDLASSIAEFTEEAKQWNKNVFGNIMKKKNDLLGRIKRLELRYGGDSNDTRLVQARAELESVLLQEEMLWYQKSRLEWIAYGDSNTKHFHSRTISRRQRNRVAALKNFAGEWVDDQNLLLDMARQFYEELYTDDNNPLSTLQPASGALGTTWRIVLD</sequence>
<dbReference type="Gene3D" id="3.60.10.10">
    <property type="entry name" value="Endonuclease/exonuclease/phosphatase"/>
    <property type="match status" value="1"/>
</dbReference>
<reference evidence="2 3" key="1">
    <citation type="submission" date="2024-04" db="EMBL/GenBank/DDBJ databases">
        <authorList>
            <person name="Fracassetti M."/>
        </authorList>
    </citation>
    <scope>NUCLEOTIDE SEQUENCE [LARGE SCALE GENOMIC DNA]</scope>
</reference>
<dbReference type="EMBL" id="OZ034817">
    <property type="protein sequence ID" value="CAL1381560.1"/>
    <property type="molecule type" value="Genomic_DNA"/>
</dbReference>
<dbReference type="PANTHER" id="PTHR35218:SF9">
    <property type="entry name" value="ENDONUCLEASE_EXONUCLEASE_PHOSPHATASE DOMAIN-CONTAINING PROTEIN"/>
    <property type="match status" value="1"/>
</dbReference>
<dbReference type="Proteomes" id="UP001497516">
    <property type="component" value="Chromosome 4"/>
</dbReference>
<dbReference type="GO" id="GO:0003824">
    <property type="term" value="F:catalytic activity"/>
    <property type="evidence" value="ECO:0007669"/>
    <property type="project" value="InterPro"/>
</dbReference>
<dbReference type="InterPro" id="IPR005135">
    <property type="entry name" value="Endo/exonuclease/phosphatase"/>
</dbReference>
<accession>A0AAV2E7T8</accession>
<protein>
    <recommendedName>
        <fullName evidence="1">Endonuclease/exonuclease/phosphatase domain-containing protein</fullName>
    </recommendedName>
</protein>
<evidence type="ECO:0000259" key="1">
    <source>
        <dbReference type="Pfam" id="PF03372"/>
    </source>
</evidence>
<dbReference type="PANTHER" id="PTHR35218">
    <property type="entry name" value="RNASE H DOMAIN-CONTAINING PROTEIN"/>
    <property type="match status" value="1"/>
</dbReference>
<dbReference type="AlphaFoldDB" id="A0AAV2E7T8"/>
<feature type="domain" description="Endonuclease/exonuclease/phosphatase" evidence="1">
    <location>
        <begin position="6"/>
        <end position="220"/>
    </location>
</feature>
<keyword evidence="3" id="KW-1185">Reference proteome</keyword>
<proteinExistence type="predicted"/>
<dbReference type="InterPro" id="IPR036691">
    <property type="entry name" value="Endo/exonu/phosph_ase_sf"/>
</dbReference>
<evidence type="ECO:0000313" key="3">
    <source>
        <dbReference type="Proteomes" id="UP001497516"/>
    </source>
</evidence>
<organism evidence="2 3">
    <name type="scientific">Linum trigynum</name>
    <dbReference type="NCBI Taxonomy" id="586398"/>
    <lineage>
        <taxon>Eukaryota</taxon>
        <taxon>Viridiplantae</taxon>
        <taxon>Streptophyta</taxon>
        <taxon>Embryophyta</taxon>
        <taxon>Tracheophyta</taxon>
        <taxon>Spermatophyta</taxon>
        <taxon>Magnoliopsida</taxon>
        <taxon>eudicotyledons</taxon>
        <taxon>Gunneridae</taxon>
        <taxon>Pentapetalae</taxon>
        <taxon>rosids</taxon>
        <taxon>fabids</taxon>
        <taxon>Malpighiales</taxon>
        <taxon>Linaceae</taxon>
        <taxon>Linum</taxon>
    </lineage>
</organism>
<gene>
    <name evidence="2" type="ORF">LTRI10_LOCUS22933</name>
</gene>
<dbReference type="Pfam" id="PF03372">
    <property type="entry name" value="Exo_endo_phos"/>
    <property type="match status" value="1"/>
</dbReference>
<dbReference type="SUPFAM" id="SSF56219">
    <property type="entry name" value="DNase I-like"/>
    <property type="match status" value="1"/>
</dbReference>